<reference evidence="5" key="1">
    <citation type="submission" date="2016-11" db="EMBL/GenBank/DDBJ databases">
        <authorList>
            <person name="Varghese N."/>
            <person name="Submissions S."/>
        </authorList>
    </citation>
    <scope>NUCLEOTIDE SEQUENCE [LARGE SCALE GENOMIC DNA]</scope>
    <source>
        <strain evidence="5">DSM 15292</strain>
    </source>
</reference>
<dbReference type="STRING" id="226505.SAMN05444394_0319"/>
<dbReference type="PANTHER" id="PTHR43877:SF2">
    <property type="entry name" value="AMINOALKYLPHOSPHONATE N-ACETYLTRANSFERASE-RELATED"/>
    <property type="match status" value="1"/>
</dbReference>
<protein>
    <submittedName>
        <fullName evidence="4">Acetyltransferase (GNAT) family protein</fullName>
    </submittedName>
</protein>
<dbReference type="Gene3D" id="3.40.630.30">
    <property type="match status" value="1"/>
</dbReference>
<evidence type="ECO:0000259" key="3">
    <source>
        <dbReference type="PROSITE" id="PS51186"/>
    </source>
</evidence>
<evidence type="ECO:0000313" key="5">
    <source>
        <dbReference type="Proteomes" id="UP000185221"/>
    </source>
</evidence>
<name>A0A1N6D693_9BACT</name>
<dbReference type="PANTHER" id="PTHR43877">
    <property type="entry name" value="AMINOALKYLPHOSPHONATE N-ACETYLTRANSFERASE-RELATED-RELATED"/>
    <property type="match status" value="1"/>
</dbReference>
<proteinExistence type="predicted"/>
<dbReference type="GO" id="GO:0016747">
    <property type="term" value="F:acyltransferase activity, transferring groups other than amino-acyl groups"/>
    <property type="evidence" value="ECO:0007669"/>
    <property type="project" value="InterPro"/>
</dbReference>
<evidence type="ECO:0000256" key="1">
    <source>
        <dbReference type="ARBA" id="ARBA00022679"/>
    </source>
</evidence>
<dbReference type="EMBL" id="FSRC01000001">
    <property type="protein sequence ID" value="SIN66311.1"/>
    <property type="molecule type" value="Genomic_DNA"/>
</dbReference>
<dbReference type="CDD" id="cd04301">
    <property type="entry name" value="NAT_SF"/>
    <property type="match status" value="1"/>
</dbReference>
<keyword evidence="5" id="KW-1185">Reference proteome</keyword>
<dbReference type="InterPro" id="IPR016181">
    <property type="entry name" value="Acyl_CoA_acyltransferase"/>
</dbReference>
<dbReference type="PROSITE" id="PS51186">
    <property type="entry name" value="GNAT"/>
    <property type="match status" value="1"/>
</dbReference>
<dbReference type="SUPFAM" id="SSF55729">
    <property type="entry name" value="Acyl-CoA N-acyltransferases (Nat)"/>
    <property type="match status" value="1"/>
</dbReference>
<evidence type="ECO:0000313" key="4">
    <source>
        <dbReference type="EMBL" id="SIN66311.1"/>
    </source>
</evidence>
<dbReference type="InterPro" id="IPR050832">
    <property type="entry name" value="Bact_Acetyltransf"/>
</dbReference>
<dbReference type="AlphaFoldDB" id="A0A1N6D693"/>
<dbReference type="Proteomes" id="UP000185221">
    <property type="component" value="Unassembled WGS sequence"/>
</dbReference>
<accession>A0A1N6D693</accession>
<gene>
    <name evidence="4" type="ORF">SAMN05444394_0319</name>
</gene>
<dbReference type="OrthoDB" id="9803233at2"/>
<sequence>MIHIHRTDSSNPNFQELVRKLDTYLARIDGEENAFYAQYNKIDLLKHAVVILESEIPVACGAIKELDADSMEVKRMYTDVSARGKGYAKSILSELEKWAKELGYKFCVLETGKRQPDAIALYQSSGYQLIPNYGQYQGIENSVCFQKML</sequence>
<dbReference type="Pfam" id="PF00583">
    <property type="entry name" value="Acetyltransf_1"/>
    <property type="match status" value="1"/>
</dbReference>
<dbReference type="InterPro" id="IPR000182">
    <property type="entry name" value="GNAT_dom"/>
</dbReference>
<feature type="domain" description="N-acetyltransferase" evidence="3">
    <location>
        <begin position="2"/>
        <end position="149"/>
    </location>
</feature>
<organism evidence="4 5">
    <name type="scientific">Algoriphagus halophilus</name>
    <dbReference type="NCBI Taxonomy" id="226505"/>
    <lineage>
        <taxon>Bacteria</taxon>
        <taxon>Pseudomonadati</taxon>
        <taxon>Bacteroidota</taxon>
        <taxon>Cytophagia</taxon>
        <taxon>Cytophagales</taxon>
        <taxon>Cyclobacteriaceae</taxon>
        <taxon>Algoriphagus</taxon>
    </lineage>
</organism>
<keyword evidence="1 4" id="KW-0808">Transferase</keyword>
<dbReference type="RefSeq" id="WP_074223094.1">
    <property type="nucleotide sequence ID" value="NZ_FSRC01000001.1"/>
</dbReference>
<evidence type="ECO:0000256" key="2">
    <source>
        <dbReference type="ARBA" id="ARBA00023315"/>
    </source>
</evidence>
<keyword evidence="2" id="KW-0012">Acyltransferase</keyword>